<reference evidence="1 2" key="1">
    <citation type="submission" date="2014-07" db="EMBL/GenBank/DDBJ databases">
        <authorList>
            <person name="Wibberg Daniel"/>
        </authorList>
    </citation>
    <scope>NUCLEOTIDE SEQUENCE [LARGE SCALE GENOMIC DNA]</scope>
</reference>
<dbReference type="Proteomes" id="UP000040576">
    <property type="component" value="Unassembled WGS sequence"/>
</dbReference>
<sequence>MILGSENDQSKELLLAFLNDFLYVPALQSFTSVEILNPIINKQSIYDKGSILDIKAKVPGYGYINIEMQLTNHNNMHKRSLYYASKLIGNQLFVSDEYTKVERVVANNLLDFPFFSSTPYHSCFRLMEERRHELFPDLLQLHFTEMPKFIRQDQAGKIPMNDRKAK</sequence>
<dbReference type="NCBIfam" id="TIGR01784">
    <property type="entry name" value="T_den_put_tspse"/>
    <property type="match status" value="1"/>
</dbReference>
<evidence type="ECO:0008006" key="3">
    <source>
        <dbReference type="Google" id="ProtNLM"/>
    </source>
</evidence>
<accession>A0A090IX73</accession>
<evidence type="ECO:0000313" key="1">
    <source>
        <dbReference type="EMBL" id="CEE00140.1"/>
    </source>
</evidence>
<evidence type="ECO:0000313" key="2">
    <source>
        <dbReference type="Proteomes" id="UP000040576"/>
    </source>
</evidence>
<gene>
    <name evidence="1" type="ORF">BT1A1_0279</name>
</gene>
<dbReference type="AlphaFoldDB" id="A0A090IX73"/>
<dbReference type="InterPro" id="IPR010106">
    <property type="entry name" value="RpnA"/>
</dbReference>
<proteinExistence type="predicted"/>
<name>A0A090IX73_9BACI</name>
<organism evidence="1 2">
    <name type="scientific">Caldibacillus thermoamylovorans</name>
    <dbReference type="NCBI Taxonomy" id="35841"/>
    <lineage>
        <taxon>Bacteria</taxon>
        <taxon>Bacillati</taxon>
        <taxon>Bacillota</taxon>
        <taxon>Bacilli</taxon>
        <taxon>Bacillales</taxon>
        <taxon>Bacillaceae</taxon>
        <taxon>Caldibacillus</taxon>
    </lineage>
</organism>
<dbReference type="EMBL" id="CCRF01000010">
    <property type="protein sequence ID" value="CEE00140.1"/>
    <property type="molecule type" value="Genomic_DNA"/>
</dbReference>
<protein>
    <recommendedName>
        <fullName evidence="3">Transposase (putative) YhgA-like domain-containing protein</fullName>
    </recommendedName>
</protein>
<keyword evidence="2" id="KW-1185">Reference proteome</keyword>
<dbReference type="PANTHER" id="PTHR41317">
    <property type="entry name" value="PD-(D_E)XK NUCLEASE FAMILY TRANSPOSASE"/>
    <property type="match status" value="1"/>
</dbReference>
<dbReference type="Pfam" id="PF12784">
    <property type="entry name" value="PDDEXK_2"/>
    <property type="match status" value="1"/>
</dbReference>
<dbReference type="PANTHER" id="PTHR41317:SF1">
    <property type="entry name" value="PD-(D_E)XK NUCLEASE FAMILY TRANSPOSASE"/>
    <property type="match status" value="1"/>
</dbReference>